<evidence type="ECO:0000256" key="2">
    <source>
        <dbReference type="ARBA" id="ARBA00022692"/>
    </source>
</evidence>
<dbReference type="Gene3D" id="1.50.40.10">
    <property type="entry name" value="Mitochondrial carrier domain"/>
    <property type="match status" value="1"/>
</dbReference>
<dbReference type="InterPro" id="IPR018108">
    <property type="entry name" value="MCP_transmembrane"/>
</dbReference>
<evidence type="ECO:0000256" key="1">
    <source>
        <dbReference type="ARBA" id="ARBA00004141"/>
    </source>
</evidence>
<dbReference type="Pfam" id="PF00153">
    <property type="entry name" value="Mito_carr"/>
    <property type="match status" value="1"/>
</dbReference>
<dbReference type="Proteomes" id="UP000011083">
    <property type="component" value="Unassembled WGS sequence"/>
</dbReference>
<dbReference type="GO" id="GO:0016020">
    <property type="term" value="C:membrane"/>
    <property type="evidence" value="ECO:0007669"/>
    <property type="project" value="UniProtKB-SubCell"/>
</dbReference>
<evidence type="ECO:0000256" key="6">
    <source>
        <dbReference type="SAM" id="MobiDB-lite"/>
    </source>
</evidence>
<gene>
    <name evidence="7" type="ORF">ACA1_045420</name>
</gene>
<evidence type="ECO:0000313" key="8">
    <source>
        <dbReference type="Proteomes" id="UP000011083"/>
    </source>
</evidence>
<feature type="repeat" description="Solcar" evidence="4">
    <location>
        <begin position="198"/>
        <end position="284"/>
    </location>
</feature>
<dbReference type="RefSeq" id="XP_004340548.1">
    <property type="nucleotide sequence ID" value="XM_004340500.1"/>
</dbReference>
<keyword evidence="5" id="KW-0813">Transport</keyword>
<keyword evidence="2 4" id="KW-0812">Transmembrane</keyword>
<accession>L8GZ23</accession>
<dbReference type="InterPro" id="IPR023395">
    <property type="entry name" value="MCP_dom_sf"/>
</dbReference>
<dbReference type="PROSITE" id="PS50920">
    <property type="entry name" value="SOLCAR"/>
    <property type="match status" value="1"/>
</dbReference>
<proteinExistence type="inferred from homology"/>
<comment type="subcellular location">
    <subcellularLocation>
        <location evidence="1">Membrane</location>
        <topology evidence="1">Multi-pass membrane protein</topology>
    </subcellularLocation>
</comment>
<evidence type="ECO:0000256" key="3">
    <source>
        <dbReference type="ARBA" id="ARBA00023136"/>
    </source>
</evidence>
<keyword evidence="3 4" id="KW-0472">Membrane</keyword>
<feature type="region of interest" description="Disordered" evidence="6">
    <location>
        <begin position="1"/>
        <end position="20"/>
    </location>
</feature>
<reference evidence="7 8" key="1">
    <citation type="journal article" date="2013" name="Genome Biol.">
        <title>Genome of Acanthamoeba castellanii highlights extensive lateral gene transfer and early evolution of tyrosine kinase signaling.</title>
        <authorList>
            <person name="Clarke M."/>
            <person name="Lohan A.J."/>
            <person name="Liu B."/>
            <person name="Lagkouvardos I."/>
            <person name="Roy S."/>
            <person name="Zafar N."/>
            <person name="Bertelli C."/>
            <person name="Schilde C."/>
            <person name="Kianianmomeni A."/>
            <person name="Burglin T.R."/>
            <person name="Frech C."/>
            <person name="Turcotte B."/>
            <person name="Kopec K.O."/>
            <person name="Synnott J.M."/>
            <person name="Choo C."/>
            <person name="Paponov I."/>
            <person name="Finkler A."/>
            <person name="Soon Heng Tan C."/>
            <person name="Hutchins A.P."/>
            <person name="Weinmeier T."/>
            <person name="Rattei T."/>
            <person name="Chu J.S."/>
            <person name="Gimenez G."/>
            <person name="Irimia M."/>
            <person name="Rigden D.J."/>
            <person name="Fitzpatrick D.A."/>
            <person name="Lorenzo-Morales J."/>
            <person name="Bateman A."/>
            <person name="Chiu C.H."/>
            <person name="Tang P."/>
            <person name="Hegemann P."/>
            <person name="Fromm H."/>
            <person name="Raoult D."/>
            <person name="Greub G."/>
            <person name="Miranda-Saavedra D."/>
            <person name="Chen N."/>
            <person name="Nash P."/>
            <person name="Ginger M.L."/>
            <person name="Horn M."/>
            <person name="Schaap P."/>
            <person name="Caler L."/>
            <person name="Loftus B."/>
        </authorList>
    </citation>
    <scope>NUCLEOTIDE SEQUENCE [LARGE SCALE GENOMIC DNA]</scope>
    <source>
        <strain evidence="7 8">Neff</strain>
    </source>
</reference>
<dbReference type="EMBL" id="KB007952">
    <property type="protein sequence ID" value="ELR18509.1"/>
    <property type="molecule type" value="Genomic_DNA"/>
</dbReference>
<evidence type="ECO:0000256" key="5">
    <source>
        <dbReference type="RuleBase" id="RU000488"/>
    </source>
</evidence>
<organism evidence="7 8">
    <name type="scientific">Acanthamoeba castellanii (strain ATCC 30010 / Neff)</name>
    <dbReference type="NCBI Taxonomy" id="1257118"/>
    <lineage>
        <taxon>Eukaryota</taxon>
        <taxon>Amoebozoa</taxon>
        <taxon>Discosea</taxon>
        <taxon>Longamoebia</taxon>
        <taxon>Centramoebida</taxon>
        <taxon>Acanthamoebidae</taxon>
        <taxon>Acanthamoeba</taxon>
    </lineage>
</organism>
<dbReference type="KEGG" id="acan:ACA1_045420"/>
<comment type="similarity">
    <text evidence="5">Belongs to the mitochondrial carrier (TC 2.A.29) family.</text>
</comment>
<sequence>MVHARAAQEAAPQPEPEPEQGSLATTFAVCQGVLFGVLARVVQYRSAVTALLSGSNAHYRGLAAALIGDARLAVQETKQLWREDGVHVCQPMVDQVLGVSEKDIEERTLRFHLRKVALVDRVLKGKDHFYASFPSSTLMGLLLYGSDALRAKVLHWHKATFFPDFMPRGDASDDEADIGSEEEEEEVFEEPSTARRVAYVASTTLAFATVCSLTAICTNPLDAVSLRMASLPHVYGPLGTLGTLSAVYRQEGVWGFYHGLLPSIISHCGLSCLGLEEEANTGHVAL</sequence>
<keyword evidence="8" id="KW-1185">Reference proteome</keyword>
<dbReference type="AlphaFoldDB" id="L8GZ23"/>
<evidence type="ECO:0000313" key="7">
    <source>
        <dbReference type="EMBL" id="ELR18509.1"/>
    </source>
</evidence>
<protein>
    <submittedName>
        <fullName evidence="7">Carrier superfamily protein</fullName>
    </submittedName>
</protein>
<dbReference type="GeneID" id="14919283"/>
<name>L8GZ23_ACACF</name>
<dbReference type="VEuPathDB" id="AmoebaDB:ACA1_045420"/>
<evidence type="ECO:0000256" key="4">
    <source>
        <dbReference type="PROSITE-ProRule" id="PRU00282"/>
    </source>
</evidence>
<dbReference type="SUPFAM" id="SSF103506">
    <property type="entry name" value="Mitochondrial carrier"/>
    <property type="match status" value="1"/>
</dbReference>
<dbReference type="OrthoDB" id="10253709at2759"/>